<protein>
    <submittedName>
        <fullName evidence="1">Uncharacterized protein</fullName>
    </submittedName>
</protein>
<organism evidence="1 2">
    <name type="scientific">Burkholderia multivorans</name>
    <dbReference type="NCBI Taxonomy" id="87883"/>
    <lineage>
        <taxon>Bacteria</taxon>
        <taxon>Pseudomonadati</taxon>
        <taxon>Pseudomonadota</taxon>
        <taxon>Betaproteobacteria</taxon>
        <taxon>Burkholderiales</taxon>
        <taxon>Burkholderiaceae</taxon>
        <taxon>Burkholderia</taxon>
        <taxon>Burkholderia cepacia complex</taxon>
    </lineage>
</organism>
<dbReference type="AlphaFoldDB" id="A0AAP2HPF9"/>
<dbReference type="EMBL" id="JAHPMX010000025">
    <property type="protein sequence ID" value="MBU9360234.1"/>
    <property type="molecule type" value="Genomic_DNA"/>
</dbReference>
<evidence type="ECO:0000313" key="2">
    <source>
        <dbReference type="Proteomes" id="UP001196915"/>
    </source>
</evidence>
<reference evidence="1" key="1">
    <citation type="submission" date="2021-06" db="EMBL/GenBank/DDBJ databases">
        <title>A collection of bacterial strains from the Burkholderia cepacia Research Laboratory and Repository.</title>
        <authorList>
            <person name="Lipuma J."/>
            <person name="Spilker T."/>
        </authorList>
    </citation>
    <scope>NUCLEOTIDE SEQUENCE</scope>
    <source>
        <strain evidence="1">AU37435</strain>
    </source>
</reference>
<gene>
    <name evidence="1" type="ORF">KTE52_28265</name>
</gene>
<comment type="caution">
    <text evidence="1">The sequence shown here is derived from an EMBL/GenBank/DDBJ whole genome shotgun (WGS) entry which is preliminary data.</text>
</comment>
<proteinExistence type="predicted"/>
<name>A0AAP2HPF9_9BURK</name>
<dbReference type="RefSeq" id="WP_217084931.1">
    <property type="nucleotide sequence ID" value="NZ_JAHPMX010000025.1"/>
</dbReference>
<sequence>MTIPRLVGYVPIVEDMPSFGIPIFLKNGAFCVQKIDDYGRISGFVDQDGSLMSRLQVIPEEARPISRFNLGDDAYFVFETPDKVIAGTGLQVASKINQTRHASFYRSYPFLFLEVSDFCALYLDQGRKHSVPPVRLADAFLEIRQKQALKGGLLGKPRAERASFFTLFRDESQRGRLRNTGHQYYRQYNLDLVESAGARAYEDTLRFVADSNEVGLLVCNISTEDRFGEHLAKQFSGAGLTRIDIQTPEDYQRVLDAFTLFSLW</sequence>
<accession>A0AAP2HPF9</accession>
<evidence type="ECO:0000313" key="1">
    <source>
        <dbReference type="EMBL" id="MBU9360234.1"/>
    </source>
</evidence>
<dbReference type="Proteomes" id="UP001196915">
    <property type="component" value="Unassembled WGS sequence"/>
</dbReference>